<dbReference type="EMBL" id="BAAAPC010000019">
    <property type="protein sequence ID" value="GAA2008851.1"/>
    <property type="molecule type" value="Genomic_DNA"/>
</dbReference>
<proteinExistence type="predicted"/>
<evidence type="ECO:0000313" key="2">
    <source>
        <dbReference type="Proteomes" id="UP001501585"/>
    </source>
</evidence>
<dbReference type="Proteomes" id="UP001501585">
    <property type="component" value="Unassembled WGS sequence"/>
</dbReference>
<comment type="caution">
    <text evidence="1">The sequence shown here is derived from an EMBL/GenBank/DDBJ whole genome shotgun (WGS) entry which is preliminary data.</text>
</comment>
<sequence length="78" mass="8686">MTLAPSPATVRLISPPRFFAPPPTRTVFPEREWFVLMLAPLRVMHGVHATSWNRVEGRVLNIPAVVERSHPDCGGGEE</sequence>
<evidence type="ECO:0000313" key="1">
    <source>
        <dbReference type="EMBL" id="GAA2008851.1"/>
    </source>
</evidence>
<keyword evidence="2" id="KW-1185">Reference proteome</keyword>
<reference evidence="2" key="1">
    <citation type="journal article" date="2019" name="Int. J. Syst. Evol. Microbiol.">
        <title>The Global Catalogue of Microorganisms (GCM) 10K type strain sequencing project: providing services to taxonomists for standard genome sequencing and annotation.</title>
        <authorList>
            <consortium name="The Broad Institute Genomics Platform"/>
            <consortium name="The Broad Institute Genome Sequencing Center for Infectious Disease"/>
            <person name="Wu L."/>
            <person name="Ma J."/>
        </authorList>
    </citation>
    <scope>NUCLEOTIDE SEQUENCE [LARGE SCALE GENOMIC DNA]</scope>
    <source>
        <strain evidence="2">JCM 15313</strain>
    </source>
</reference>
<accession>A0ABP5EYX8</accession>
<name>A0ABP5EYX8_9ACTN</name>
<organism evidence="1 2">
    <name type="scientific">Nocardiopsis rhodophaea</name>
    <dbReference type="NCBI Taxonomy" id="280238"/>
    <lineage>
        <taxon>Bacteria</taxon>
        <taxon>Bacillati</taxon>
        <taxon>Actinomycetota</taxon>
        <taxon>Actinomycetes</taxon>
        <taxon>Streptosporangiales</taxon>
        <taxon>Nocardiopsidaceae</taxon>
        <taxon>Nocardiopsis</taxon>
    </lineage>
</organism>
<gene>
    <name evidence="1" type="ORF">GCM10009799_40750</name>
</gene>
<protein>
    <submittedName>
        <fullName evidence="1">Uncharacterized protein</fullName>
    </submittedName>
</protein>